<protein>
    <submittedName>
        <fullName evidence="1">Uncharacterized protein</fullName>
    </submittedName>
</protein>
<dbReference type="GeneID" id="20317944"/>
<dbReference type="CTD" id="20317944"/>
<dbReference type="Proteomes" id="UP000054324">
    <property type="component" value="Unassembled WGS sequence"/>
</dbReference>
<sequence>MAVHASDTGHRIDLENVEVLRRGLRFTPQRLVTEAVEITTLHNVNRIEGVELASVWKAVLDKPSRHVTRRHSGRPTTGVKIYQQNLIDPLVVSKKMDSSKSLQTHVWKF</sequence>
<organism evidence="1 2">
    <name type="scientific">Opisthorchis viverrini</name>
    <name type="common">Southeast Asian liver fluke</name>
    <dbReference type="NCBI Taxonomy" id="6198"/>
    <lineage>
        <taxon>Eukaryota</taxon>
        <taxon>Metazoa</taxon>
        <taxon>Spiralia</taxon>
        <taxon>Lophotrochozoa</taxon>
        <taxon>Platyhelminthes</taxon>
        <taxon>Trematoda</taxon>
        <taxon>Digenea</taxon>
        <taxon>Opisthorchiida</taxon>
        <taxon>Opisthorchiata</taxon>
        <taxon>Opisthorchiidae</taxon>
        <taxon>Opisthorchis</taxon>
    </lineage>
</organism>
<name>A0A074ZQI9_OPIVI</name>
<evidence type="ECO:0000313" key="1">
    <source>
        <dbReference type="EMBL" id="KER29648.1"/>
    </source>
</evidence>
<proteinExistence type="predicted"/>
<reference evidence="1 2" key="1">
    <citation type="submission" date="2013-11" db="EMBL/GenBank/DDBJ databases">
        <title>Opisthorchis viverrini - life in the bile duct.</title>
        <authorList>
            <person name="Young N.D."/>
            <person name="Nagarajan N."/>
            <person name="Lin S.J."/>
            <person name="Korhonen P.K."/>
            <person name="Jex A.R."/>
            <person name="Hall R.S."/>
            <person name="Safavi-Hemami H."/>
            <person name="Kaewkong W."/>
            <person name="Bertrand D."/>
            <person name="Gao S."/>
            <person name="Seet Q."/>
            <person name="Wongkham S."/>
            <person name="Teh B.T."/>
            <person name="Wongkham C."/>
            <person name="Intapan P.M."/>
            <person name="Maleewong W."/>
            <person name="Yang X."/>
            <person name="Hu M."/>
            <person name="Wang Z."/>
            <person name="Hofmann A."/>
            <person name="Sternberg P.W."/>
            <person name="Tan P."/>
            <person name="Wang J."/>
            <person name="Gasser R.B."/>
        </authorList>
    </citation>
    <scope>NUCLEOTIDE SEQUENCE [LARGE SCALE GENOMIC DNA]</scope>
</reference>
<accession>A0A074ZQI9</accession>
<dbReference type="OrthoDB" id="6236709at2759"/>
<dbReference type="AlphaFoldDB" id="A0A074ZQI9"/>
<keyword evidence="2" id="KW-1185">Reference proteome</keyword>
<dbReference type="EMBL" id="KL596674">
    <property type="protein sequence ID" value="KER29648.1"/>
    <property type="molecule type" value="Genomic_DNA"/>
</dbReference>
<dbReference type="KEGG" id="ovi:T265_03757"/>
<evidence type="ECO:0000313" key="2">
    <source>
        <dbReference type="Proteomes" id="UP000054324"/>
    </source>
</evidence>
<gene>
    <name evidence="1" type="ORF">T265_03757</name>
</gene>
<dbReference type="RefSeq" id="XP_009166574.1">
    <property type="nucleotide sequence ID" value="XM_009168310.1"/>
</dbReference>